<dbReference type="AlphaFoldDB" id="A0A9P9YZR9"/>
<proteinExistence type="predicted"/>
<evidence type="ECO:0000313" key="1">
    <source>
        <dbReference type="EMBL" id="KAI8046136.1"/>
    </source>
</evidence>
<organism evidence="1 2">
    <name type="scientific">Drosophila gunungcola</name>
    <name type="common">fruit fly</name>
    <dbReference type="NCBI Taxonomy" id="103775"/>
    <lineage>
        <taxon>Eukaryota</taxon>
        <taxon>Metazoa</taxon>
        <taxon>Ecdysozoa</taxon>
        <taxon>Arthropoda</taxon>
        <taxon>Hexapoda</taxon>
        <taxon>Insecta</taxon>
        <taxon>Pterygota</taxon>
        <taxon>Neoptera</taxon>
        <taxon>Endopterygota</taxon>
        <taxon>Diptera</taxon>
        <taxon>Brachycera</taxon>
        <taxon>Muscomorpha</taxon>
        <taxon>Ephydroidea</taxon>
        <taxon>Drosophilidae</taxon>
        <taxon>Drosophila</taxon>
        <taxon>Sophophora</taxon>
    </lineage>
</organism>
<comment type="caution">
    <text evidence="1">The sequence shown here is derived from an EMBL/GenBank/DDBJ whole genome shotgun (WGS) entry which is preliminary data.</text>
</comment>
<reference evidence="1" key="1">
    <citation type="journal article" date="2023" name="Genome Biol. Evol.">
        <title>Long-read-based Genome Assembly of Drosophila gunungcola Reveals Fewer Chemosensory Genes in Flower-breeding Species.</title>
        <authorList>
            <person name="Negi A."/>
            <person name="Liao B.Y."/>
            <person name="Yeh S.D."/>
        </authorList>
    </citation>
    <scope>NUCLEOTIDE SEQUENCE</scope>
    <source>
        <strain evidence="1">Sukarami</strain>
    </source>
</reference>
<name>A0A9P9YZR9_9MUSC</name>
<sequence length="200" mass="22942">CTYLCSYVHICTDHNVHTHTKESEHPGTHTLTICVYRFQSNTRASTDKFYLQTFHLICKRVAAPPPPPLHTTHTHSPTHTLPLQARLLSSSVDIRAGDIHIHIHWRMSTATATLTVDWVSRTWHGAPPGPRGKRRKMEEKRGGKWRRLGQMLSASHDEYDERQSCTRQIEIVCSGKILAQEIIPSCCWCRWCRWAQDPGS</sequence>
<evidence type="ECO:0000313" key="2">
    <source>
        <dbReference type="Proteomes" id="UP001059596"/>
    </source>
</evidence>
<accession>A0A9P9YZR9</accession>
<protein>
    <submittedName>
        <fullName evidence="1">Uncharacterized protein</fullName>
    </submittedName>
</protein>
<dbReference type="EMBL" id="JAMKOV010000001">
    <property type="protein sequence ID" value="KAI8046136.1"/>
    <property type="molecule type" value="Genomic_DNA"/>
</dbReference>
<feature type="non-terminal residue" evidence="1">
    <location>
        <position position="1"/>
    </location>
</feature>
<dbReference type="Proteomes" id="UP001059596">
    <property type="component" value="Chromosome 3R"/>
</dbReference>
<gene>
    <name evidence="1" type="ORF">M5D96_002336</name>
</gene>
<keyword evidence="2" id="KW-1185">Reference proteome</keyword>